<dbReference type="PANTHER" id="PTHR32282:SF27">
    <property type="entry name" value="PENICILLIN-BINDING PROTEIN 1A"/>
    <property type="match status" value="1"/>
</dbReference>
<dbReference type="InterPro" id="IPR001460">
    <property type="entry name" value="PCN-bd_Tpept"/>
</dbReference>
<keyword evidence="18" id="KW-1133">Transmembrane helix</keyword>
<evidence type="ECO:0000256" key="18">
    <source>
        <dbReference type="ARBA" id="ARBA00022989"/>
    </source>
</evidence>
<dbReference type="PANTHER" id="PTHR32282">
    <property type="entry name" value="BINDING PROTEIN TRANSPEPTIDASE, PUTATIVE-RELATED"/>
    <property type="match status" value="1"/>
</dbReference>
<comment type="catalytic activity">
    <reaction evidence="25">
        <text>[GlcNAc-(1-&gt;4)-Mur2Ac(oyl-L-Ala-gamma-D-Glu-L-Lys-D-Ala-D-Ala)](n)-di-trans,octa-cis-undecaprenyl diphosphate + beta-D-GlcNAc-(1-&gt;4)-Mur2Ac(oyl-L-Ala-gamma-D-Glu-L-Lys-D-Ala-D-Ala)-di-trans,octa-cis-undecaprenyl diphosphate = [GlcNAc-(1-&gt;4)-Mur2Ac(oyl-L-Ala-gamma-D-Glu-L-Lys-D-Ala-D-Ala)](n+1)-di-trans,octa-cis-undecaprenyl diphosphate + di-trans,octa-cis-undecaprenyl diphosphate + H(+)</text>
        <dbReference type="Rhea" id="RHEA:23708"/>
        <dbReference type="Rhea" id="RHEA-COMP:9602"/>
        <dbReference type="Rhea" id="RHEA-COMP:9603"/>
        <dbReference type="ChEBI" id="CHEBI:15378"/>
        <dbReference type="ChEBI" id="CHEBI:58405"/>
        <dbReference type="ChEBI" id="CHEBI:60033"/>
        <dbReference type="ChEBI" id="CHEBI:78435"/>
        <dbReference type="EC" id="2.4.99.28"/>
    </reaction>
</comment>
<evidence type="ECO:0000256" key="22">
    <source>
        <dbReference type="ARBA" id="ARBA00023316"/>
    </source>
</evidence>
<keyword evidence="8" id="KW-0997">Cell inner membrane</keyword>
<dbReference type="EC" id="2.4.99.28" evidence="24"/>
<dbReference type="Pfam" id="PF00905">
    <property type="entry name" value="Transpeptidase"/>
    <property type="match status" value="1"/>
</dbReference>
<dbReference type="Gene3D" id="1.10.3810.10">
    <property type="entry name" value="Biosynthetic peptidoglycan transglycosylase-like"/>
    <property type="match status" value="1"/>
</dbReference>
<feature type="domain" description="Penicillin-binding protein OB-like" evidence="29">
    <location>
        <begin position="326"/>
        <end position="435"/>
    </location>
</feature>
<dbReference type="EMBL" id="JAGQDG010000001">
    <property type="protein sequence ID" value="MBQ0934084.1"/>
    <property type="molecule type" value="Genomic_DNA"/>
</dbReference>
<dbReference type="InterPro" id="IPR012340">
    <property type="entry name" value="NA-bd_OB-fold"/>
</dbReference>
<evidence type="ECO:0000256" key="24">
    <source>
        <dbReference type="ARBA" id="ARBA00044770"/>
    </source>
</evidence>
<dbReference type="SUPFAM" id="SSF56601">
    <property type="entry name" value="beta-lactamase/transpeptidase-like"/>
    <property type="match status" value="1"/>
</dbReference>
<accession>A0ABS5DSH2</accession>
<evidence type="ECO:0000256" key="21">
    <source>
        <dbReference type="ARBA" id="ARBA00023268"/>
    </source>
</evidence>
<evidence type="ECO:0000256" key="15">
    <source>
        <dbReference type="ARBA" id="ARBA00022960"/>
    </source>
</evidence>
<comment type="pathway">
    <text evidence="2">Cell wall biogenesis; peptidoglycan biosynthesis.</text>
</comment>
<feature type="region of interest" description="Disordered" evidence="26">
    <location>
        <begin position="799"/>
        <end position="828"/>
    </location>
</feature>
<evidence type="ECO:0000256" key="7">
    <source>
        <dbReference type="ARBA" id="ARBA00022475"/>
    </source>
</evidence>
<sequence length="828" mass="89405">MPAHSSSETPSWRRKLNTLLLAVGVLGLLAVLAVAVVAAIYTPQLPALDKVTDYNPQLPLKVQTRDGVEIALFGAEKRVFVPIAQIPARMQDAVLAVEDSRFREHRGIDFRGVARALFSNLTGGMRQGASTITQQVAKNFFLSNRRTFDRKIKEALLALKMEEALTKDQILELYMNQIYLGHRAYGFGAAAQVYFGKTLDQLSIAECAMLAGLPQNPAFHNPRTNFAKAQNRQRVVLMRMRDTGVITEEEHAAARAEVLKLRSALDVPVHAEYVAEMARQVVVERFGEEAYQRGLTVTTTLVAEEQRAAFAALRKNLMDYDRKQAWRGPEDSEDLPEDEDAAELAAGQLLKEHRDDEDLRVAIVMQASPKEVQARLATGELLRLSGEALRWAQPALAPNAPKAIALKRGAIIRLAKGPKSTPEKPQWLVSQWPDVQGAFVALEPQTGRIRALVGGFDFQRQPFNHVTQAWRQPGSSFKPLLYSAALEQGLMPETLVNDMPLENVGNWDPQNSDGSTDGPVTLRTALTKSKNLVSARVAQHMGVEPVRQWAERFGLDAKKQPDNLTVALGAGSVTPLQMAQAYGVLANGGWRVTPRVIERITDAKGQVLWEAPAIAPLADAPTAAASSALPADGSADPAAAAASSPADLYQVPMPAPPAAAPAASGAEQPAVRVIPARNAFLTSSLLQDVTRVGTAAKAQAQLKRPDLFGKTGTTNDAVDAWFVGFQPSIAAAVWIGHDEPRSLGQRESGGGLALPVWIAYMEKALKTVPVQDLSPPAGVMRADHDWRYVEWADGGFVRSVGLPPPEPAASGASAPAPEDPPARPASAP</sequence>
<evidence type="ECO:0000313" key="31">
    <source>
        <dbReference type="Proteomes" id="UP000672097"/>
    </source>
</evidence>
<evidence type="ECO:0000259" key="28">
    <source>
        <dbReference type="Pfam" id="PF00912"/>
    </source>
</evidence>
<keyword evidence="31" id="KW-1185">Reference proteome</keyword>
<evidence type="ECO:0000256" key="3">
    <source>
        <dbReference type="ARBA" id="ARBA00007090"/>
    </source>
</evidence>
<keyword evidence="16" id="KW-0735">Signal-anchor</keyword>
<feature type="compositionally biased region" description="Pro residues" evidence="26">
    <location>
        <begin position="817"/>
        <end position="828"/>
    </location>
</feature>
<keyword evidence="13" id="KW-0812">Transmembrane</keyword>
<keyword evidence="19" id="KW-0472">Membrane</keyword>
<dbReference type="InterPro" id="IPR031376">
    <property type="entry name" value="PCB_OB"/>
</dbReference>
<dbReference type="Proteomes" id="UP000672097">
    <property type="component" value="Unassembled WGS sequence"/>
</dbReference>
<keyword evidence="14" id="KW-0378">Hydrolase</keyword>
<keyword evidence="15" id="KW-0133">Cell shape</keyword>
<dbReference type="SUPFAM" id="SSF53955">
    <property type="entry name" value="Lysozyme-like"/>
    <property type="match status" value="1"/>
</dbReference>
<keyword evidence="22" id="KW-0961">Cell wall biogenesis/degradation</keyword>
<organism evidence="30 31">
    <name type="scientific">Ideonella paludis</name>
    <dbReference type="NCBI Taxonomy" id="1233411"/>
    <lineage>
        <taxon>Bacteria</taxon>
        <taxon>Pseudomonadati</taxon>
        <taxon>Pseudomonadota</taxon>
        <taxon>Betaproteobacteria</taxon>
        <taxon>Burkholderiales</taxon>
        <taxon>Sphaerotilaceae</taxon>
        <taxon>Ideonella</taxon>
    </lineage>
</organism>
<evidence type="ECO:0000256" key="5">
    <source>
        <dbReference type="ARBA" id="ARBA00012448"/>
    </source>
</evidence>
<keyword evidence="21" id="KW-0511">Multifunctional enzyme</keyword>
<feature type="domain" description="Glycosyl transferase family 51" evidence="28">
    <location>
        <begin position="70"/>
        <end position="240"/>
    </location>
</feature>
<dbReference type="RefSeq" id="WP_210805621.1">
    <property type="nucleotide sequence ID" value="NZ_JAGQDG010000001.1"/>
</dbReference>
<evidence type="ECO:0000259" key="27">
    <source>
        <dbReference type="Pfam" id="PF00905"/>
    </source>
</evidence>
<evidence type="ECO:0000259" key="29">
    <source>
        <dbReference type="Pfam" id="PF17092"/>
    </source>
</evidence>
<dbReference type="InterPro" id="IPR036950">
    <property type="entry name" value="PBP_transglycosylase"/>
</dbReference>
<dbReference type="InterPro" id="IPR001264">
    <property type="entry name" value="Glyco_trans_51"/>
</dbReference>
<reference evidence="30 31" key="1">
    <citation type="submission" date="2021-04" db="EMBL/GenBank/DDBJ databases">
        <title>The genome sequence of type strain Ideonella paludis KCTC 32238.</title>
        <authorList>
            <person name="Liu Y."/>
        </authorList>
    </citation>
    <scope>NUCLEOTIDE SEQUENCE [LARGE SCALE GENOMIC DNA]</scope>
    <source>
        <strain evidence="30 31">KCTC 32238</strain>
    </source>
</reference>
<evidence type="ECO:0000256" key="20">
    <source>
        <dbReference type="ARBA" id="ARBA00023251"/>
    </source>
</evidence>
<comment type="similarity">
    <text evidence="3">In the C-terminal section; belongs to the transpeptidase family.</text>
</comment>
<evidence type="ECO:0000256" key="23">
    <source>
        <dbReference type="ARBA" id="ARBA00034000"/>
    </source>
</evidence>
<evidence type="ECO:0000256" key="19">
    <source>
        <dbReference type="ARBA" id="ARBA00023136"/>
    </source>
</evidence>
<evidence type="ECO:0000256" key="10">
    <source>
        <dbReference type="ARBA" id="ARBA00022670"/>
    </source>
</evidence>
<keyword evidence="7" id="KW-1003">Cell membrane</keyword>
<evidence type="ECO:0000313" key="30">
    <source>
        <dbReference type="EMBL" id="MBQ0934084.1"/>
    </source>
</evidence>
<dbReference type="Gene3D" id="3.40.710.10">
    <property type="entry name" value="DD-peptidase/beta-lactamase superfamily"/>
    <property type="match status" value="2"/>
</dbReference>
<dbReference type="InterPro" id="IPR050396">
    <property type="entry name" value="Glycosyltr_51/Transpeptidase"/>
</dbReference>
<keyword evidence="20" id="KW-0046">Antibiotic resistance</keyword>
<comment type="caution">
    <text evidence="30">The sequence shown here is derived from an EMBL/GenBank/DDBJ whole genome shotgun (WGS) entry which is preliminary data.</text>
</comment>
<comment type="similarity">
    <text evidence="4">In the N-terminal section; belongs to the glycosyltransferase 51 family.</text>
</comment>
<evidence type="ECO:0000256" key="6">
    <source>
        <dbReference type="ARBA" id="ARBA00018638"/>
    </source>
</evidence>
<keyword evidence="9" id="KW-0121">Carboxypeptidase</keyword>
<evidence type="ECO:0000256" key="25">
    <source>
        <dbReference type="ARBA" id="ARBA00049902"/>
    </source>
</evidence>
<dbReference type="InterPro" id="IPR012338">
    <property type="entry name" value="Beta-lactam/transpept-like"/>
</dbReference>
<evidence type="ECO:0000256" key="1">
    <source>
        <dbReference type="ARBA" id="ARBA00004249"/>
    </source>
</evidence>
<dbReference type="Gene3D" id="2.40.50.140">
    <property type="entry name" value="Nucleic acid-binding proteins"/>
    <property type="match status" value="1"/>
</dbReference>
<evidence type="ECO:0000256" key="9">
    <source>
        <dbReference type="ARBA" id="ARBA00022645"/>
    </source>
</evidence>
<evidence type="ECO:0000256" key="11">
    <source>
        <dbReference type="ARBA" id="ARBA00022676"/>
    </source>
</evidence>
<dbReference type="Pfam" id="PF17092">
    <property type="entry name" value="PCB_OB"/>
    <property type="match status" value="1"/>
</dbReference>
<keyword evidence="11" id="KW-0328">Glycosyltransferase</keyword>
<evidence type="ECO:0000256" key="17">
    <source>
        <dbReference type="ARBA" id="ARBA00022984"/>
    </source>
</evidence>
<dbReference type="EC" id="3.4.16.4" evidence="5"/>
<evidence type="ECO:0000256" key="13">
    <source>
        <dbReference type="ARBA" id="ARBA00022692"/>
    </source>
</evidence>
<comment type="catalytic activity">
    <reaction evidence="23">
        <text>Preferential cleavage: (Ac)2-L-Lys-D-Ala-|-D-Ala. Also transpeptidation of peptidyl-alanyl moieties that are N-acyl substituents of D-alanine.</text>
        <dbReference type="EC" id="3.4.16.4"/>
    </reaction>
</comment>
<dbReference type="NCBIfam" id="TIGR02074">
    <property type="entry name" value="PBP_1a_fam"/>
    <property type="match status" value="1"/>
</dbReference>
<evidence type="ECO:0000256" key="4">
    <source>
        <dbReference type="ARBA" id="ARBA00007739"/>
    </source>
</evidence>
<dbReference type="Pfam" id="PF00912">
    <property type="entry name" value="Transgly"/>
    <property type="match status" value="1"/>
</dbReference>
<evidence type="ECO:0000256" key="12">
    <source>
        <dbReference type="ARBA" id="ARBA00022679"/>
    </source>
</evidence>
<feature type="domain" description="Penicillin-binding protein transpeptidase" evidence="27">
    <location>
        <begin position="437"/>
        <end position="734"/>
    </location>
</feature>
<evidence type="ECO:0000256" key="8">
    <source>
        <dbReference type="ARBA" id="ARBA00022519"/>
    </source>
</evidence>
<evidence type="ECO:0000256" key="16">
    <source>
        <dbReference type="ARBA" id="ARBA00022968"/>
    </source>
</evidence>
<name>A0ABS5DSH2_9BURK</name>
<gene>
    <name evidence="30" type="ORF">KAK11_02005</name>
</gene>
<keyword evidence="12" id="KW-0808">Transferase</keyword>
<protein>
    <recommendedName>
        <fullName evidence="6">Penicillin-binding protein 1A</fullName>
        <ecNumber evidence="24">2.4.99.28</ecNumber>
        <ecNumber evidence="5">3.4.16.4</ecNumber>
    </recommendedName>
</protein>
<evidence type="ECO:0000256" key="2">
    <source>
        <dbReference type="ARBA" id="ARBA00004752"/>
    </source>
</evidence>
<evidence type="ECO:0000256" key="14">
    <source>
        <dbReference type="ARBA" id="ARBA00022801"/>
    </source>
</evidence>
<proteinExistence type="inferred from homology"/>
<evidence type="ECO:0000256" key="26">
    <source>
        <dbReference type="SAM" id="MobiDB-lite"/>
    </source>
</evidence>
<keyword evidence="10" id="KW-0645">Protease</keyword>
<comment type="subcellular location">
    <subcellularLocation>
        <location evidence="1">Cell inner membrane</location>
        <topology evidence="1">Single-pass type II membrane protein</topology>
    </subcellularLocation>
</comment>
<dbReference type="InterPro" id="IPR023346">
    <property type="entry name" value="Lysozyme-like_dom_sf"/>
</dbReference>
<keyword evidence="17" id="KW-0573">Peptidoglycan synthesis</keyword>